<dbReference type="SUPFAM" id="SSF160350">
    <property type="entry name" value="Rnp2-like"/>
    <property type="match status" value="1"/>
</dbReference>
<evidence type="ECO:0000313" key="4">
    <source>
        <dbReference type="Proteomes" id="UP000646946"/>
    </source>
</evidence>
<keyword evidence="2" id="KW-0540">Nuclease</keyword>
<protein>
    <recommendedName>
        <fullName evidence="2">Ribonuclease P protein component 2</fullName>
        <shortName evidence="2">RNase P component 2</shortName>
        <ecNumber evidence="2">3.1.26.5</ecNumber>
    </recommendedName>
    <alternativeName>
        <fullName evidence="2">Pop5</fullName>
    </alternativeName>
</protein>
<comment type="function">
    <text evidence="2">Part of ribonuclease P, a protein complex that generates mature tRNA molecules by cleaving their 5'-ends.</text>
</comment>
<dbReference type="PANTHER" id="PTHR15441:SF2">
    <property type="entry name" value="RIBONUCLEASE P_MRP PROTEIN SUBUNIT POP5"/>
    <property type="match status" value="1"/>
</dbReference>
<dbReference type="GO" id="GO:0030677">
    <property type="term" value="C:ribonuclease P complex"/>
    <property type="evidence" value="ECO:0007669"/>
    <property type="project" value="UniProtKB-UniRule"/>
</dbReference>
<gene>
    <name evidence="2" type="primary">rnp2</name>
    <name evidence="3" type="ORF">H1016_03750</name>
</gene>
<dbReference type="PANTHER" id="PTHR15441">
    <property type="entry name" value="RIBONUCLEASE P PROTEIN SUBUNIT P14"/>
    <property type="match status" value="1"/>
</dbReference>
<comment type="subcellular location">
    <subcellularLocation>
        <location evidence="2">Cytoplasm</location>
    </subcellularLocation>
</comment>
<comment type="caution">
    <text evidence="3">The sequence shown here is derived from an EMBL/GenBank/DDBJ whole genome shotgun (WGS) entry which is preliminary data.</text>
</comment>
<dbReference type="GO" id="GO:0005737">
    <property type="term" value="C:cytoplasm"/>
    <property type="evidence" value="ECO:0007669"/>
    <property type="project" value="UniProtKB-SubCell"/>
</dbReference>
<keyword evidence="4" id="KW-1185">Reference proteome</keyword>
<dbReference type="GO" id="GO:0001682">
    <property type="term" value="P:tRNA 5'-leader removal"/>
    <property type="evidence" value="ECO:0007669"/>
    <property type="project" value="UniProtKB-UniRule"/>
</dbReference>
<keyword evidence="2" id="KW-0378">Hydrolase</keyword>
<comment type="catalytic activity">
    <reaction evidence="2">
        <text>Endonucleolytic cleavage of RNA, removing 5'-extranucleotides from tRNA precursor.</text>
        <dbReference type="EC" id="3.1.26.5"/>
    </reaction>
</comment>
<keyword evidence="2" id="KW-0963">Cytoplasm</keyword>
<comment type="similarity">
    <text evidence="2">Belongs to the eukaryotic/archaeal RNase P protein component 2 family.</text>
</comment>
<comment type="subunit">
    <text evidence="2">Consists of a catalytic RNA component and at least 4-5 protein subunits.</text>
</comment>
<evidence type="ECO:0000256" key="1">
    <source>
        <dbReference type="ARBA" id="ARBA00022694"/>
    </source>
</evidence>
<sequence>MVKFKVKPSQKENWRYIAFELISRGNFSDQDIVKAVTSANLHLYGELGTSEENLWLIEFNPEKKQGILRCSHKAQQKVLAALTAITKINALTSISSQKLGDGQDVVFNVRGVSGTIKKANEKYF</sequence>
<accession>A0A832UNT2</accession>
<evidence type="ECO:0000313" key="3">
    <source>
        <dbReference type="EMBL" id="HIK00629.1"/>
    </source>
</evidence>
<dbReference type="EMBL" id="DVAB01000029">
    <property type="protein sequence ID" value="HIK00629.1"/>
    <property type="molecule type" value="Genomic_DNA"/>
</dbReference>
<organism evidence="3 4">
    <name type="scientific">Candidatus Naiadarchaeum limnaeum</name>
    <dbReference type="NCBI Taxonomy" id="2756139"/>
    <lineage>
        <taxon>Archaea</taxon>
        <taxon>Candidatus Undinarchaeota</taxon>
        <taxon>Candidatus Undinarchaeia</taxon>
        <taxon>Candidatus Naiadarchaeales</taxon>
        <taxon>Candidatus Naiadarchaeaceae</taxon>
        <taxon>Candidatus Naiadarchaeum</taxon>
    </lineage>
</organism>
<dbReference type="InterPro" id="IPR002759">
    <property type="entry name" value="Pop5/Rpp14/Rnp2-like"/>
</dbReference>
<dbReference type="HAMAP" id="MF_00755">
    <property type="entry name" value="RNase_P_2"/>
    <property type="match status" value="1"/>
</dbReference>
<evidence type="ECO:0000256" key="2">
    <source>
        <dbReference type="HAMAP-Rule" id="MF_00755"/>
    </source>
</evidence>
<dbReference type="Gene3D" id="3.30.70.3250">
    <property type="entry name" value="Ribonuclease P, Pop5 subunit"/>
    <property type="match status" value="1"/>
</dbReference>
<name>A0A832UNT2_9ARCH</name>
<dbReference type="AlphaFoldDB" id="A0A832UNT2"/>
<dbReference type="EC" id="3.1.26.5" evidence="2"/>
<keyword evidence="1 2" id="KW-0819">tRNA processing</keyword>
<keyword evidence="2" id="KW-0255">Endonuclease</keyword>
<dbReference type="Proteomes" id="UP000646946">
    <property type="component" value="Unassembled WGS sequence"/>
</dbReference>
<proteinExistence type="inferred from homology"/>
<dbReference type="GO" id="GO:0004526">
    <property type="term" value="F:ribonuclease P activity"/>
    <property type="evidence" value="ECO:0007669"/>
    <property type="project" value="UniProtKB-UniRule"/>
</dbReference>
<reference evidence="3 4" key="1">
    <citation type="journal article" name="Nat. Commun.">
        <title>Undinarchaeota illuminate DPANN phylogeny and the impact of gene transfer on archaeal evolution.</title>
        <authorList>
            <person name="Dombrowski N."/>
            <person name="Williams T.A."/>
            <person name="Sun J."/>
            <person name="Woodcroft B.J."/>
            <person name="Lee J.H."/>
            <person name="Minh B.Q."/>
            <person name="Rinke C."/>
            <person name="Spang A."/>
        </authorList>
    </citation>
    <scope>NUCLEOTIDE SEQUENCE [LARGE SCALE GENOMIC DNA]</scope>
    <source>
        <strain evidence="3">MAG_bin1129</strain>
    </source>
</reference>
<dbReference type="Pfam" id="PF01900">
    <property type="entry name" value="RNase_P_Rpp14"/>
    <property type="match status" value="1"/>
</dbReference>
<dbReference type="InterPro" id="IPR038085">
    <property type="entry name" value="Rnp2-like_sf"/>
</dbReference>